<feature type="compositionally biased region" description="Basic and acidic residues" evidence="1">
    <location>
        <begin position="646"/>
        <end position="668"/>
    </location>
</feature>
<name>A0ABQ9X3I6_9EUKA</name>
<keyword evidence="3" id="KW-1185">Reference proteome</keyword>
<feature type="region of interest" description="Disordered" evidence="1">
    <location>
        <begin position="446"/>
        <end position="465"/>
    </location>
</feature>
<accession>A0ABQ9X3I6</accession>
<feature type="region of interest" description="Disordered" evidence="1">
    <location>
        <begin position="1064"/>
        <end position="1083"/>
    </location>
</feature>
<feature type="compositionally biased region" description="Basic and acidic residues" evidence="1">
    <location>
        <begin position="1132"/>
        <end position="1150"/>
    </location>
</feature>
<evidence type="ECO:0000313" key="3">
    <source>
        <dbReference type="Proteomes" id="UP001281761"/>
    </source>
</evidence>
<feature type="region of interest" description="Disordered" evidence="1">
    <location>
        <begin position="729"/>
        <end position="764"/>
    </location>
</feature>
<feature type="compositionally biased region" description="Low complexity" evidence="1">
    <location>
        <begin position="931"/>
        <end position="955"/>
    </location>
</feature>
<evidence type="ECO:0000313" key="2">
    <source>
        <dbReference type="EMBL" id="KAK2945507.1"/>
    </source>
</evidence>
<sequence>MLNEALTDFSLAYSLLHRFRSIGEMNGVNSQIFLESNINRCLSKIQEDSLTNTKLRSQNTVRPGPPPFLELTKSSLSLPQLRSTVFSTANWKRNEGQNIHHYSSSQSVLTHLSTAQNLDLDEEERETKLSWNPYLSYSSSRLNEQRYVHVEKTPPSVDDPVGGLNQGISDSLAQNLKQTALKLSLSLYPQLQFASYSIALRRKDAQSSRESPDPFAYSSFLRSLFTPLFIPKSVMNPLIPIPSLREVPEQLSLSIVSLRSLTSLFNSHRVGDALMRLITPSSVHDPARSLTRIASPFVQLILMSMPPSSLWHISHSFQPKKRRRTDFDTVVSAAFFERREFSAEQPPTHISHPLSIMFSAQQKSRRAPHLDQLSDLLQILRDLSQLTAQTPSRHQLHRQIFRLVKNICFILIQFCHIAPLLTALRVLSLILTLRFGNLGSIGWDDQSHPTRSPQRTLQTPHSHSTPSSCCQIDSTAFSFTQYEPGFFDFLRAFETLVESLFRSTDGDFQSPFSSSELQISLSEESEMWFLYGRAHMRLGVLLKHQSIAERITRDMKDPPCYSQHNPTHFPIILPWLTLPDETNNLSSISHSAPPNTIITRSVFSPLSHHHSYRAPLTREMRTRIDSRLNPSLGEASCRNSDTESESFDRTKWREERRRKQDEGRMWQGNREDELKQLILEAIRQRNQPCPPHRAYFSSQQEEETFAGSVIDDELQRDSLEELNVSCEEILDEDDSDELGSRTDSSSQSALNRPPSSISPNLSSSLAPCSSPLSICSESPPPQLFPSSQFSGSRPHPLSSHSQSPFPEITPISSTSPYPSPLLVCPLLKSRFSVNLLSKEDPPLPPTEPSTNSSPPPVPNALSSSGLFLFSRSASPDVPLSAPTSPTLLRSSFLTRSYNHFLPNVVPFVTVPSVPATPFFDPVQSVPSLRESFTPPLSAPTSLPTSQPLLTSPRSSRSSHRIPFTKMKREQPFRYSEDRSADSDEDQSRRPRKYKQILRPKPKKVTFRPRHPPRSTHWFKHRKKRSENAEDTQPLIPQHPLPIGKCFPALLPRILSLNWTPDPLPSPEALDPTETSPDRSKLHDKPAFDRHFDCAQSAFKISSYLPTESWTILSLIRSHLPRPRRTPNSDPETDQRLPRHEISRRQAKERADFESRVKDCLNSWTRPNEMARDVAELAVQHSKKEQLRFSIIDQINSLALSFHMQTHDTLPFIRLSLAILNTQSISLRYKRNVITPDPKKMHTASTAPGCLSIVVPALSNLALFFQLTGRADEAQSCFRVMEGWRYELKKPNTRSAQLSFLVNQSLVSPKGRQSQKRDLKTVWEWFPSTFLISVFPHVFHNYAVFLSSLHDLGSHLRSLSVLIQLLQTHPSFWEGWNTLGVLLAEHGCFNDARMAVLVAKGMLVQMEAVRHQMNLVQQRQSSLAEFGEWLTCHFGFSLPSSTVQKEEQSDGSINADEFSVDNPNQAPFVTMLNVHLNNFQVLSSLHSLPSQLNRTTPPLDHSLIISALSHPINFAPLVPSSFLREEWKDDEWSELFAVIVGIGGGDVVSPNLLD</sequence>
<feature type="compositionally biased region" description="Polar residues" evidence="1">
    <location>
        <begin position="449"/>
        <end position="465"/>
    </location>
</feature>
<protein>
    <submittedName>
        <fullName evidence="2">Uncharacterized protein</fullName>
    </submittedName>
</protein>
<feature type="region of interest" description="Disordered" evidence="1">
    <location>
        <begin position="837"/>
        <end position="858"/>
    </location>
</feature>
<feature type="region of interest" description="Disordered" evidence="1">
    <location>
        <begin position="776"/>
        <end position="811"/>
    </location>
</feature>
<feature type="compositionally biased region" description="Pro residues" evidence="1">
    <location>
        <begin position="842"/>
        <end position="858"/>
    </location>
</feature>
<feature type="region of interest" description="Disordered" evidence="1">
    <location>
        <begin position="627"/>
        <end position="668"/>
    </location>
</feature>
<proteinExistence type="predicted"/>
<feature type="region of interest" description="Disordered" evidence="1">
    <location>
        <begin position="929"/>
        <end position="1036"/>
    </location>
</feature>
<organism evidence="2 3">
    <name type="scientific">Blattamonas nauphoetae</name>
    <dbReference type="NCBI Taxonomy" id="2049346"/>
    <lineage>
        <taxon>Eukaryota</taxon>
        <taxon>Metamonada</taxon>
        <taxon>Preaxostyla</taxon>
        <taxon>Oxymonadida</taxon>
        <taxon>Blattamonas</taxon>
    </lineage>
</organism>
<gene>
    <name evidence="2" type="ORF">BLNAU_19580</name>
</gene>
<comment type="caution">
    <text evidence="2">The sequence shown here is derived from an EMBL/GenBank/DDBJ whole genome shotgun (WGS) entry which is preliminary data.</text>
</comment>
<feature type="compositionally biased region" description="Basic residues" evidence="1">
    <location>
        <begin position="989"/>
        <end position="1024"/>
    </location>
</feature>
<feature type="compositionally biased region" description="Basic and acidic residues" evidence="1">
    <location>
        <begin position="966"/>
        <end position="988"/>
    </location>
</feature>
<reference evidence="2 3" key="1">
    <citation type="journal article" date="2022" name="bioRxiv">
        <title>Genomics of Preaxostyla Flagellates Illuminates Evolutionary Transitions and the Path Towards Mitochondrial Loss.</title>
        <authorList>
            <person name="Novak L.V.F."/>
            <person name="Treitli S.C."/>
            <person name="Pyrih J."/>
            <person name="Halakuc P."/>
            <person name="Pipaliya S.V."/>
            <person name="Vacek V."/>
            <person name="Brzon O."/>
            <person name="Soukal P."/>
            <person name="Eme L."/>
            <person name="Dacks J.B."/>
            <person name="Karnkowska A."/>
            <person name="Elias M."/>
            <person name="Hampl V."/>
        </authorList>
    </citation>
    <scope>NUCLEOTIDE SEQUENCE [LARGE SCALE GENOMIC DNA]</scope>
    <source>
        <strain evidence="2">NAU3</strain>
        <tissue evidence="2">Gut</tissue>
    </source>
</reference>
<dbReference type="Proteomes" id="UP001281761">
    <property type="component" value="Unassembled WGS sequence"/>
</dbReference>
<evidence type="ECO:0000256" key="1">
    <source>
        <dbReference type="SAM" id="MobiDB-lite"/>
    </source>
</evidence>
<dbReference type="EMBL" id="JARBJD010000258">
    <property type="protein sequence ID" value="KAK2945507.1"/>
    <property type="molecule type" value="Genomic_DNA"/>
</dbReference>
<feature type="region of interest" description="Disordered" evidence="1">
    <location>
        <begin position="1120"/>
        <end position="1150"/>
    </location>
</feature>
<feature type="compositionally biased region" description="Low complexity" evidence="1">
    <location>
        <begin position="750"/>
        <end position="764"/>
    </location>
</feature>